<dbReference type="GO" id="GO:0003677">
    <property type="term" value="F:DNA binding"/>
    <property type="evidence" value="ECO:0007669"/>
    <property type="project" value="InterPro"/>
</dbReference>
<name>A0A3Q8SNC4_LACHE</name>
<evidence type="ECO:0000313" key="2">
    <source>
        <dbReference type="EMBL" id="AZK91612.1"/>
    </source>
</evidence>
<dbReference type="GO" id="GO:0006313">
    <property type="term" value="P:DNA transposition"/>
    <property type="evidence" value="ECO:0007669"/>
    <property type="project" value="InterPro"/>
</dbReference>
<evidence type="ECO:0000259" key="1">
    <source>
        <dbReference type="Pfam" id="PF01609"/>
    </source>
</evidence>
<dbReference type="PANTHER" id="PTHR34614:SF2">
    <property type="entry name" value="TRANSPOSASE IS4-LIKE DOMAIN-CONTAINING PROTEIN"/>
    <property type="match status" value="1"/>
</dbReference>
<dbReference type="EMBL" id="CP019581">
    <property type="protein sequence ID" value="AZK91612.1"/>
    <property type="molecule type" value="Genomic_DNA"/>
</dbReference>
<dbReference type="InterPro" id="IPR002559">
    <property type="entry name" value="Transposase_11"/>
</dbReference>
<dbReference type="SUPFAM" id="SSF53098">
    <property type="entry name" value="Ribonuclease H-like"/>
    <property type="match status" value="1"/>
</dbReference>
<dbReference type="GeneID" id="99757515"/>
<sequence>MYNILALLIYARILSPSSKKSSLAYMQEMLGVDLPNLHDIYRALSLLSERKEELVSASYHHSINVKPRDTRILYYDCTNFYFEIEAAEDMKQYGVSKEHRPNPIIQMGLFMDANGLPLSFTLFDGNKNEQPSMKPLEKEIMRDFHLSDFVVCTDAGLSSNQNRKYNSFSNRHFITTQSIKKLKKNLKDWALDPSGWQKPNDKTQYNLNELNLETDDSIYYKIRPINENDLEQNLFVTFSPKYLRYQRQIRQGQIDRAIKQANSKQKNKRNNPNDPGRFIKEKHFTKEGEKANQVQYLIDKERIKKEEMFDGFYGICTDLEASPLELIKINKNRWEIERCFREMKTEFQVRPVYVRREDRIKSHFLVCFLALLVFRLFKQEIPGYSSYESIKTLRQFNLAEISAGDYIPIFQRTDLTDKIHDSFGFRLDRELITQKYFKKFINRPKKRKSTQKIEHGKSPRKPNK</sequence>
<dbReference type="GO" id="GO:0004803">
    <property type="term" value="F:transposase activity"/>
    <property type="evidence" value="ECO:0007669"/>
    <property type="project" value="InterPro"/>
</dbReference>
<dbReference type="RefSeq" id="WP_107775355.1">
    <property type="nucleotide sequence ID" value="NZ_CP019581.1"/>
</dbReference>
<dbReference type="InterPro" id="IPR012337">
    <property type="entry name" value="RNaseH-like_sf"/>
</dbReference>
<dbReference type="InterPro" id="IPR047654">
    <property type="entry name" value="IS1634_transpos"/>
</dbReference>
<gene>
    <name evidence="2" type="ORF">LH5_01370</name>
</gene>
<evidence type="ECO:0000313" key="3">
    <source>
        <dbReference type="Proteomes" id="UP000267945"/>
    </source>
</evidence>
<dbReference type="NCBIfam" id="NF033559">
    <property type="entry name" value="transpos_IS1634"/>
    <property type="match status" value="1"/>
</dbReference>
<dbReference type="Proteomes" id="UP000267945">
    <property type="component" value="Chromosome"/>
</dbReference>
<feature type="domain" description="Transposase IS4-like" evidence="1">
    <location>
        <begin position="106"/>
        <end position="372"/>
    </location>
</feature>
<dbReference type="AlphaFoldDB" id="A0A3Q8SNC4"/>
<reference evidence="2 3" key="1">
    <citation type="submission" date="2017-02" db="EMBL/GenBank/DDBJ databases">
        <title>Complete genome sequence of Lactobacillus helveticus.</title>
        <authorList>
            <person name="Kim J.F."/>
            <person name="Chung Y."/>
            <person name="Kwak M."/>
        </authorList>
    </citation>
    <scope>NUCLEOTIDE SEQUENCE [LARGE SCALE GENOMIC DNA]</scope>
    <source>
        <strain evidence="2 3">LH5</strain>
    </source>
</reference>
<accession>A0A3Q8SNC4</accession>
<organism evidence="2 3">
    <name type="scientific">Lactobacillus helveticus</name>
    <name type="common">Lactobacillus suntoryeus</name>
    <dbReference type="NCBI Taxonomy" id="1587"/>
    <lineage>
        <taxon>Bacteria</taxon>
        <taxon>Bacillati</taxon>
        <taxon>Bacillota</taxon>
        <taxon>Bacilli</taxon>
        <taxon>Lactobacillales</taxon>
        <taxon>Lactobacillaceae</taxon>
        <taxon>Lactobacillus</taxon>
    </lineage>
</organism>
<dbReference type="PANTHER" id="PTHR34614">
    <property type="match status" value="1"/>
</dbReference>
<proteinExistence type="predicted"/>
<protein>
    <submittedName>
        <fullName evidence="2">Transposase DDE domain protein</fullName>
    </submittedName>
</protein>
<dbReference type="Pfam" id="PF01609">
    <property type="entry name" value="DDE_Tnp_1"/>
    <property type="match status" value="1"/>
</dbReference>